<dbReference type="InterPro" id="IPR009056">
    <property type="entry name" value="Cyt_c-like_dom"/>
</dbReference>
<dbReference type="GO" id="GO:0005506">
    <property type="term" value="F:iron ion binding"/>
    <property type="evidence" value="ECO:0007669"/>
    <property type="project" value="InterPro"/>
</dbReference>
<dbReference type="PANTHER" id="PTHR35008">
    <property type="entry name" value="BLL4482 PROTEIN-RELATED"/>
    <property type="match status" value="1"/>
</dbReference>
<dbReference type="EMBL" id="NQKL01000023">
    <property type="protein sequence ID" value="OZY39766.1"/>
    <property type="molecule type" value="Genomic_DNA"/>
</dbReference>
<evidence type="ECO:0000256" key="4">
    <source>
        <dbReference type="ARBA" id="ARBA00022982"/>
    </source>
</evidence>
<keyword evidence="7" id="KW-0732">Signal</keyword>
<comment type="caution">
    <text evidence="9">The sequence shown here is derived from an EMBL/GenBank/DDBJ whole genome shotgun (WGS) entry which is preliminary data.</text>
</comment>
<evidence type="ECO:0000256" key="7">
    <source>
        <dbReference type="SAM" id="SignalP"/>
    </source>
</evidence>
<dbReference type="GO" id="GO:0020037">
    <property type="term" value="F:heme binding"/>
    <property type="evidence" value="ECO:0007669"/>
    <property type="project" value="InterPro"/>
</dbReference>
<evidence type="ECO:0000256" key="6">
    <source>
        <dbReference type="PROSITE-ProRule" id="PRU00433"/>
    </source>
</evidence>
<gene>
    <name evidence="9" type="ORF">CJF43_21395</name>
</gene>
<organism evidence="9 10">
    <name type="scientific">Pseudomonas fragi</name>
    <dbReference type="NCBI Taxonomy" id="296"/>
    <lineage>
        <taxon>Bacteria</taxon>
        <taxon>Pseudomonadati</taxon>
        <taxon>Pseudomonadota</taxon>
        <taxon>Gammaproteobacteria</taxon>
        <taxon>Pseudomonadales</taxon>
        <taxon>Pseudomonadaceae</taxon>
        <taxon>Pseudomonas</taxon>
    </lineage>
</organism>
<dbReference type="Proteomes" id="UP000216113">
    <property type="component" value="Unassembled WGS sequence"/>
</dbReference>
<evidence type="ECO:0000256" key="2">
    <source>
        <dbReference type="ARBA" id="ARBA00022617"/>
    </source>
</evidence>
<dbReference type="PANTHER" id="PTHR35008:SF9">
    <property type="entry name" value="CYTOCHROME C DOMAIN-CONTAINING PROTEIN"/>
    <property type="match status" value="1"/>
</dbReference>
<accession>A0A266LNY0</accession>
<evidence type="ECO:0000313" key="9">
    <source>
        <dbReference type="EMBL" id="OZY39766.1"/>
    </source>
</evidence>
<dbReference type="RefSeq" id="WP_095030870.1">
    <property type="nucleotide sequence ID" value="NZ_NQKL01000023.1"/>
</dbReference>
<reference evidence="9 10" key="1">
    <citation type="submission" date="2017-08" db="EMBL/GenBank/DDBJ databases">
        <title>Genomic and metabolic characterisation of spoilage-associated Pseudomonas species.</title>
        <authorList>
            <person name="Stanborough T."/>
            <person name="Fegan N."/>
            <person name="Powell S.M."/>
            <person name="Singh T."/>
            <person name="Tamplin M.L."/>
            <person name="Chandry P.S."/>
        </authorList>
    </citation>
    <scope>NUCLEOTIDE SEQUENCE [LARGE SCALE GENOMIC DNA]</scope>
    <source>
        <strain evidence="9 10">F1820</strain>
    </source>
</reference>
<dbReference type="GO" id="GO:0009055">
    <property type="term" value="F:electron transfer activity"/>
    <property type="evidence" value="ECO:0007669"/>
    <property type="project" value="InterPro"/>
</dbReference>
<sequence length="131" mass="13824">MRTTLTTAILAGLLVSACAFAEDAPMLSTSGKFDQSGGEALFNQVCQGCHMAEGQGSHGAGAYPALAANPKLGAKVYPVYMVTSGQGGMPGFKKYMDDQQIASVVNYVRTHFGNHYADTVTVEDVQAVTRR</sequence>
<keyword evidence="1" id="KW-0813">Transport</keyword>
<dbReference type="SUPFAM" id="SSF46626">
    <property type="entry name" value="Cytochrome c"/>
    <property type="match status" value="1"/>
</dbReference>
<dbReference type="InterPro" id="IPR036909">
    <property type="entry name" value="Cyt_c-like_dom_sf"/>
</dbReference>
<keyword evidence="5 6" id="KW-0408">Iron</keyword>
<dbReference type="PROSITE" id="PS51007">
    <property type="entry name" value="CYTC"/>
    <property type="match status" value="1"/>
</dbReference>
<evidence type="ECO:0000256" key="3">
    <source>
        <dbReference type="ARBA" id="ARBA00022723"/>
    </source>
</evidence>
<proteinExistence type="predicted"/>
<dbReference type="PRINTS" id="PR00605">
    <property type="entry name" value="CYTCHROMECIC"/>
</dbReference>
<feature type="signal peptide" evidence="7">
    <location>
        <begin position="1"/>
        <end position="21"/>
    </location>
</feature>
<dbReference type="InterPro" id="IPR008168">
    <property type="entry name" value="Cyt_C_IC"/>
</dbReference>
<dbReference type="InterPro" id="IPR051459">
    <property type="entry name" value="Cytochrome_c-type_DH"/>
</dbReference>
<evidence type="ECO:0000256" key="5">
    <source>
        <dbReference type="ARBA" id="ARBA00023004"/>
    </source>
</evidence>
<feature type="chain" id="PRO_5012831262" evidence="7">
    <location>
        <begin position="22"/>
        <end position="131"/>
    </location>
</feature>
<evidence type="ECO:0000256" key="1">
    <source>
        <dbReference type="ARBA" id="ARBA00022448"/>
    </source>
</evidence>
<dbReference type="Pfam" id="PF13442">
    <property type="entry name" value="Cytochrome_CBB3"/>
    <property type="match status" value="1"/>
</dbReference>
<dbReference type="Gene3D" id="1.10.760.10">
    <property type="entry name" value="Cytochrome c-like domain"/>
    <property type="match status" value="1"/>
</dbReference>
<keyword evidence="4" id="KW-0249">Electron transport</keyword>
<keyword evidence="2 6" id="KW-0349">Heme</keyword>
<dbReference type="PROSITE" id="PS51257">
    <property type="entry name" value="PROKAR_LIPOPROTEIN"/>
    <property type="match status" value="1"/>
</dbReference>
<evidence type="ECO:0000313" key="10">
    <source>
        <dbReference type="Proteomes" id="UP000216113"/>
    </source>
</evidence>
<name>A0A266LNY0_PSEFR</name>
<dbReference type="AlphaFoldDB" id="A0A266LNY0"/>
<feature type="domain" description="Cytochrome c" evidence="8">
    <location>
        <begin position="33"/>
        <end position="112"/>
    </location>
</feature>
<protein>
    <submittedName>
        <fullName evidence="9">Cytochrome C oxidase Cbb3</fullName>
    </submittedName>
</protein>
<keyword evidence="3 6" id="KW-0479">Metal-binding</keyword>
<evidence type="ECO:0000259" key="8">
    <source>
        <dbReference type="PROSITE" id="PS51007"/>
    </source>
</evidence>